<dbReference type="Proteomes" id="UP000009168">
    <property type="component" value="Unassembled WGS sequence"/>
</dbReference>
<feature type="transmembrane region" description="Helical" evidence="1">
    <location>
        <begin position="1463"/>
        <end position="1481"/>
    </location>
</feature>
<dbReference type="KEGG" id="tet:TTHERM_00899500"/>
<keyword evidence="1" id="KW-0472">Membrane</keyword>
<evidence type="ECO:0000256" key="1">
    <source>
        <dbReference type="SAM" id="Phobius"/>
    </source>
</evidence>
<proteinExistence type="predicted"/>
<dbReference type="PANTHER" id="PTHR11319:SF35">
    <property type="entry name" value="OUTER MEMBRANE PROTEIN PMPC-RELATED"/>
    <property type="match status" value="1"/>
</dbReference>
<accession>Q23YB3</accession>
<dbReference type="OrthoDB" id="338325at2759"/>
<dbReference type="EMBL" id="GG662601">
    <property type="protein sequence ID" value="EAS01551.2"/>
    <property type="molecule type" value="Genomic_DNA"/>
</dbReference>
<dbReference type="PANTHER" id="PTHR11319">
    <property type="entry name" value="G PROTEIN-COUPLED RECEPTOR-RELATED"/>
    <property type="match status" value="1"/>
</dbReference>
<feature type="transmembrane region" description="Helical" evidence="1">
    <location>
        <begin position="1515"/>
        <end position="1537"/>
    </location>
</feature>
<dbReference type="InParanoid" id="Q23YB3"/>
<reference evidence="3" key="1">
    <citation type="journal article" date="2006" name="PLoS Biol.">
        <title>Macronuclear genome sequence of the ciliate Tetrahymena thermophila, a model eukaryote.</title>
        <authorList>
            <person name="Eisen J.A."/>
            <person name="Coyne R.S."/>
            <person name="Wu M."/>
            <person name="Wu D."/>
            <person name="Thiagarajan M."/>
            <person name="Wortman J.R."/>
            <person name="Badger J.H."/>
            <person name="Ren Q."/>
            <person name="Amedeo P."/>
            <person name="Jones K.M."/>
            <person name="Tallon L.J."/>
            <person name="Delcher A.L."/>
            <person name="Salzberg S.L."/>
            <person name="Silva J.C."/>
            <person name="Haas B.J."/>
            <person name="Majoros W.H."/>
            <person name="Farzad M."/>
            <person name="Carlton J.M."/>
            <person name="Smith R.K. Jr."/>
            <person name="Garg J."/>
            <person name="Pearlman R.E."/>
            <person name="Karrer K.M."/>
            <person name="Sun L."/>
            <person name="Manning G."/>
            <person name="Elde N.C."/>
            <person name="Turkewitz A.P."/>
            <person name="Asai D.J."/>
            <person name="Wilkes D.E."/>
            <person name="Wang Y."/>
            <person name="Cai H."/>
            <person name="Collins K."/>
            <person name="Stewart B.A."/>
            <person name="Lee S.R."/>
            <person name="Wilamowska K."/>
            <person name="Weinberg Z."/>
            <person name="Ruzzo W.L."/>
            <person name="Wloga D."/>
            <person name="Gaertig J."/>
            <person name="Frankel J."/>
            <person name="Tsao C.-C."/>
            <person name="Gorovsky M.A."/>
            <person name="Keeling P.J."/>
            <person name="Waller R.F."/>
            <person name="Patron N.J."/>
            <person name="Cherry J.M."/>
            <person name="Stover N.A."/>
            <person name="Krieger C.J."/>
            <person name="del Toro C."/>
            <person name="Ryder H.F."/>
            <person name="Williamson S.C."/>
            <person name="Barbeau R.A."/>
            <person name="Hamilton E.P."/>
            <person name="Orias E."/>
        </authorList>
    </citation>
    <scope>NUCLEOTIDE SEQUENCE [LARGE SCALE GENOMIC DNA]</scope>
    <source>
        <strain evidence="3">SB210</strain>
    </source>
</reference>
<name>Q23YB3_TETTS</name>
<evidence type="ECO:0000313" key="2">
    <source>
        <dbReference type="EMBL" id="EAS01551.2"/>
    </source>
</evidence>
<dbReference type="InterPro" id="IPR036322">
    <property type="entry name" value="WD40_repeat_dom_sf"/>
</dbReference>
<dbReference type="GeneID" id="7846187"/>
<gene>
    <name evidence="2" type="ORF">TTHERM_00899500</name>
</gene>
<sequence>MITKIQNLSHVRTHHRLLFAVYQQPNLQQLLSKLTNLLFRVFRQLILLLNFKYRLMKNSKLSFYTQIKSKFLALKEFLQSNISSIHNLLLFLQQLQAFYSNQIYVKFNSINLKFIQFVNKQQIDIFLVDRKTQVLQYNNISAPSGLFIEKYIYLEYFDYIVLFTNLSIYAQIYVYDYWSLQNIAKVSGSFASNQIGNVVDMFFDYSSIYLAYLDTYGNIYMIRLYDDFSILNNYKITEVFDRNEQLVGFSFDNITNNLLVYSTNTIYQIDISQAGYSYEVQQSEPSNLFTLIPLKGQTLNFEFLFFNNDNVLFRYSKQKILFEDLINNSQIIDLNYYDPYDTLLIALIDSILLYKNYQNLKANNDTPQFLVLEQIQFFKFLQFNLILTYDKKIIYCDILTGQIIDFVQLQAQVVVTSHICSADKNKILIGLSNGQVLHYDLNDLSQKYYNIQNTNQFNTSIISIILVEIQYQNQIAYSVTNGGILLIVDITQKKLVQELNLIDLAKEDPSIILKDFALDYKYSRYIFVFNGQKKAYVWNFSINKLEKSLVLTKKQGNQLKLINNYLIAFCTFQLNIFYVSDQISLLTIIKRNFAYDQITDYQIINDNIVVIFFIIKYEVFLIQKNSNRLIFQQFYSNPRYLGSIYNQEDHTFKLYGLHETGVFENNFSISLYDSDQIKQCSTIVQDNDVSQLNQKIKSISPKQDLQYAFFGSTTENQQDWINIIQLSVKSEQFININRQINDQYLTNSIFLFYPQQESNNLLITNETFSYFQQSQLLIFNYNLVFLNQQQTNATINNNIETVIWQNITIYGQCLDKIQINLSNINTLIFQSIKIQQLFLCSKNTRKNPQLQFFSFQNISQIFIYDLQITSLQLDSRINFTLFNFNQIQSISIDGLNITKNQNISSLFQFIQINNIMIKNINLIENSNFMNDNNASQVSYIDKTKLESLQSDSVFNFFGCEQVIISNSLFQSNNQIQLIKSFSKYLLNNQLTVLFDDIIELIDLQIISNINPNQYILMIQSSYVSQSNVIYQQNQGAFIISQSQNVSINESQYSNNYAQNGGAIHLSNIYSQISFTNCLFQNNTAQSSGGALYFEDIGSTQIYFDLKTLIKQNKALIGGGLRIVQTNLSSLILPSDFPFKINVIENNASIYGDNSATYLQKLVIQNANSKESQNGYSFRFYDELNQLPQIYKKQYSSLVDIKDFQSGGQLQLKIQIVDNYNRYLSFSLEDLQNNQYPSDIQEELKSIQITINNLNTNQTQLIGERILNYIQFDSVSSSFLLTGLQVQGALQSLQYFSLDSNIYSNSQIQLPILLQIYFRECLIGEIIEYQVNQIMVCKICSQGQYSLLDPQLLYQQSQEKQSQVNNQCKNCPQSAKECQGSIIQLKNGYWRQNNLTDEIVECNSQIESCQAENPSSINLCKIGYIGPLCQGCDNLGEIWHGIRYSETTKQGECSECSPIIFEQIYFLLKMITMIIYFTLATFKFISQFKYTQTCYYLRQIKLLPVSKSSIDDYSGFYLKIIINYYQLSSLLISQPQIIKVDINFLNIFFGQTNRYLSLGVDCMFSADRIRKYGKVVFFSLVQFLVIFQQFFFTLLMLKTIQLCFSKKVKTYHFLTFFHIFLIFFQISQISYFVKSLTCKFVGSQSLNPYDLNTQCHDQDTVKFVFPYSIFMLFFWTIMPIFFLIKIYQNKLRLDECRIKYLYGYYYGEMKKQHFYWEFVRIYLKIILIYIQTLLSQTSQFTQNSILIIIAIYLMSLKKLNPFISQSIHSSEMQGYSLLILKIYLNSINSDSNNLQKFIEIVTVLIDYIFILICGFTIAIHKAKKINNLSSKFIRFLLKIFLTKKQFEKQIASSKTSFKTFLKWKFVQKNLIKILQLKISQNINIVSLRQSQRVNSIQTDLQQSSFIGLVKRPKLSQSNPFQYSENQIYQKHKSKSIFRQKQITTTNQSYQNGTVEIIMESNDNSELNEFDSKKQQIRRITSDSPITNYNFNNLTFD</sequence>
<keyword evidence="1" id="KW-1133">Transmembrane helix</keyword>
<dbReference type="HOGENOM" id="CLU_003191_2_0_1"/>
<dbReference type="SUPFAM" id="SSF50978">
    <property type="entry name" value="WD40 repeat-like"/>
    <property type="match status" value="1"/>
</dbReference>
<evidence type="ECO:0000313" key="3">
    <source>
        <dbReference type="Proteomes" id="UP000009168"/>
    </source>
</evidence>
<keyword evidence="3" id="KW-1185">Reference proteome</keyword>
<feature type="transmembrane region" description="Helical" evidence="1">
    <location>
        <begin position="1713"/>
        <end position="1733"/>
    </location>
</feature>
<feature type="transmembrane region" description="Helical" evidence="1">
    <location>
        <begin position="1739"/>
        <end position="1755"/>
    </location>
</feature>
<feature type="transmembrane region" description="Helical" evidence="1">
    <location>
        <begin position="1574"/>
        <end position="1597"/>
    </location>
</feature>
<organism evidence="2 3">
    <name type="scientific">Tetrahymena thermophila (strain SB210)</name>
    <dbReference type="NCBI Taxonomy" id="312017"/>
    <lineage>
        <taxon>Eukaryota</taxon>
        <taxon>Sar</taxon>
        <taxon>Alveolata</taxon>
        <taxon>Ciliophora</taxon>
        <taxon>Intramacronucleata</taxon>
        <taxon>Oligohymenophorea</taxon>
        <taxon>Hymenostomatida</taxon>
        <taxon>Tetrahymenina</taxon>
        <taxon>Tetrahymenidae</taxon>
        <taxon>Tetrahymena</taxon>
    </lineage>
</organism>
<feature type="transmembrane region" description="Helical" evidence="1">
    <location>
        <begin position="1663"/>
        <end position="1683"/>
    </location>
</feature>
<protein>
    <submittedName>
        <fullName evidence="2">Transmembrane protein, putative</fullName>
    </submittedName>
</protein>
<feature type="transmembrane region" description="Helical" evidence="1">
    <location>
        <begin position="1796"/>
        <end position="1818"/>
    </location>
</feature>
<feature type="transmembrane region" description="Helical" evidence="1">
    <location>
        <begin position="1609"/>
        <end position="1632"/>
    </location>
</feature>
<keyword evidence="1 2" id="KW-0812">Transmembrane</keyword>
<dbReference type="RefSeq" id="XP_001021796.2">
    <property type="nucleotide sequence ID" value="XM_001021796.2"/>
</dbReference>